<reference evidence="4 5" key="1">
    <citation type="submission" date="2017-05" db="EMBL/GenBank/DDBJ databases">
        <title>Genome of assembly of the Bengalese finch, Lonchura striata domestica.</title>
        <authorList>
            <person name="Colquitt B.M."/>
            <person name="Brainard M.S."/>
        </authorList>
    </citation>
    <scope>NUCLEOTIDE SEQUENCE [LARGE SCALE GENOMIC DNA]</scope>
    <source>
        <strain evidence="4">White83orange57</strain>
    </source>
</reference>
<dbReference type="PANTHER" id="PTHR23268:SF28">
    <property type="entry name" value="T CELL RECEPTOR BETA VARIABLE 19"/>
    <property type="match status" value="1"/>
</dbReference>
<dbReference type="EMBL" id="MUZQ01000007">
    <property type="protein sequence ID" value="OWK63954.1"/>
    <property type="molecule type" value="Genomic_DNA"/>
</dbReference>
<dbReference type="SMART" id="SM00406">
    <property type="entry name" value="IGv"/>
    <property type="match status" value="2"/>
</dbReference>
<dbReference type="GO" id="GO:0007166">
    <property type="term" value="P:cell surface receptor signaling pathway"/>
    <property type="evidence" value="ECO:0007669"/>
    <property type="project" value="TreeGrafter"/>
</dbReference>
<dbReference type="AlphaFoldDB" id="A0A218VCY2"/>
<dbReference type="GO" id="GO:0005886">
    <property type="term" value="C:plasma membrane"/>
    <property type="evidence" value="ECO:0007669"/>
    <property type="project" value="TreeGrafter"/>
</dbReference>
<dbReference type="InterPro" id="IPR003599">
    <property type="entry name" value="Ig_sub"/>
</dbReference>
<dbReference type="InterPro" id="IPR050413">
    <property type="entry name" value="TCR_beta_variable"/>
</dbReference>
<dbReference type="Pfam" id="PF07686">
    <property type="entry name" value="V-set"/>
    <property type="match status" value="2"/>
</dbReference>
<dbReference type="CDD" id="cd00099">
    <property type="entry name" value="IgV"/>
    <property type="match status" value="1"/>
</dbReference>
<dbReference type="InterPro" id="IPR013106">
    <property type="entry name" value="Ig_V-set"/>
</dbReference>
<dbReference type="InterPro" id="IPR007110">
    <property type="entry name" value="Ig-like_dom"/>
</dbReference>
<evidence type="ECO:0000313" key="4">
    <source>
        <dbReference type="EMBL" id="OWK63954.1"/>
    </source>
</evidence>
<dbReference type="PROSITE" id="PS50835">
    <property type="entry name" value="IG_LIKE"/>
    <property type="match status" value="2"/>
</dbReference>
<dbReference type="GO" id="GO:0002376">
    <property type="term" value="P:immune system process"/>
    <property type="evidence" value="ECO:0007669"/>
    <property type="project" value="UniProtKB-KW"/>
</dbReference>
<keyword evidence="1" id="KW-0732">Signal</keyword>
<dbReference type="InterPro" id="IPR013783">
    <property type="entry name" value="Ig-like_fold"/>
</dbReference>
<proteinExistence type="predicted"/>
<organism evidence="4 5">
    <name type="scientific">Lonchura striata</name>
    <name type="common">white-rumped munia</name>
    <dbReference type="NCBI Taxonomy" id="40157"/>
    <lineage>
        <taxon>Eukaryota</taxon>
        <taxon>Metazoa</taxon>
        <taxon>Chordata</taxon>
        <taxon>Craniata</taxon>
        <taxon>Vertebrata</taxon>
        <taxon>Euteleostomi</taxon>
        <taxon>Archelosauria</taxon>
        <taxon>Archosauria</taxon>
        <taxon>Dinosauria</taxon>
        <taxon>Saurischia</taxon>
        <taxon>Theropoda</taxon>
        <taxon>Coelurosauria</taxon>
        <taxon>Aves</taxon>
        <taxon>Neognathae</taxon>
        <taxon>Neoaves</taxon>
        <taxon>Telluraves</taxon>
        <taxon>Australaves</taxon>
        <taxon>Passeriformes</taxon>
        <taxon>Passeroidea</taxon>
        <taxon>Estrildidae</taxon>
        <taxon>Estrildinae</taxon>
        <taxon>Lonchura</taxon>
    </lineage>
</organism>
<dbReference type="PANTHER" id="PTHR23268">
    <property type="entry name" value="T-CELL RECEPTOR BETA CHAIN"/>
    <property type="match status" value="1"/>
</dbReference>
<evidence type="ECO:0000256" key="1">
    <source>
        <dbReference type="ARBA" id="ARBA00022729"/>
    </source>
</evidence>
<dbReference type="Gene3D" id="2.60.40.10">
    <property type="entry name" value="Immunoglobulins"/>
    <property type="match status" value="2"/>
</dbReference>
<gene>
    <name evidence="4" type="ORF">RLOC_00012034</name>
</gene>
<accession>A0A218VCY2</accession>
<dbReference type="InterPro" id="IPR036179">
    <property type="entry name" value="Ig-like_dom_sf"/>
</dbReference>
<feature type="domain" description="Ig-like" evidence="3">
    <location>
        <begin position="4"/>
        <end position="117"/>
    </location>
</feature>
<dbReference type="SUPFAM" id="SSF48726">
    <property type="entry name" value="Immunoglobulin"/>
    <property type="match status" value="2"/>
</dbReference>
<comment type="caution">
    <text evidence="4">The sequence shown here is derived from an EMBL/GenBank/DDBJ whole genome shotgun (WGS) entry which is preliminary data.</text>
</comment>
<name>A0A218VCY2_9PASE</name>
<keyword evidence="2" id="KW-0391">Immunity</keyword>
<feature type="domain" description="Ig-like" evidence="3">
    <location>
        <begin position="120"/>
        <end position="205"/>
    </location>
</feature>
<evidence type="ECO:0000313" key="5">
    <source>
        <dbReference type="Proteomes" id="UP000197619"/>
    </source>
</evidence>
<sequence>MLAPVVLALEQSPDMVIKEGQSVNLECSKKKSSSTAMYWFILPSEKNSSLTQLASAIERGNPAVEKGFESHFKSSKIKGDSITLSIDHAFLNDSGTYYCAESDHSGWALQQSPDTIVRVGDTVTLECSGLGNVVKTMYWYKLPTEKDASMQLIVYSVEGGKADIEKEFKNHFQSNGTRNNHLSVKIQHALLNDTGTYFCAESNPQ</sequence>
<evidence type="ECO:0000256" key="2">
    <source>
        <dbReference type="ARBA" id="ARBA00022859"/>
    </source>
</evidence>
<dbReference type="Proteomes" id="UP000197619">
    <property type="component" value="Unassembled WGS sequence"/>
</dbReference>
<protein>
    <recommendedName>
        <fullName evidence="3">Ig-like domain-containing protein</fullName>
    </recommendedName>
</protein>
<evidence type="ECO:0000259" key="3">
    <source>
        <dbReference type="PROSITE" id="PS50835"/>
    </source>
</evidence>
<keyword evidence="5" id="KW-1185">Reference proteome</keyword>
<dbReference type="SMART" id="SM00409">
    <property type="entry name" value="IG"/>
    <property type="match status" value="2"/>
</dbReference>
<dbReference type="SMART" id="SM00408">
    <property type="entry name" value="IGc2"/>
    <property type="match status" value="2"/>
</dbReference>
<dbReference type="InterPro" id="IPR003598">
    <property type="entry name" value="Ig_sub2"/>
</dbReference>